<evidence type="ECO:0000256" key="3">
    <source>
        <dbReference type="SAM" id="MobiDB-lite"/>
    </source>
</evidence>
<evidence type="ECO:0000259" key="5">
    <source>
        <dbReference type="Pfam" id="PF04082"/>
    </source>
</evidence>
<dbReference type="GO" id="GO:0000981">
    <property type="term" value="F:DNA-binding transcription factor activity, RNA polymerase II-specific"/>
    <property type="evidence" value="ECO:0007669"/>
    <property type="project" value="InterPro"/>
</dbReference>
<dbReference type="Gene3D" id="4.10.240.10">
    <property type="entry name" value="Zn(2)-C6 fungal-type DNA-binding domain"/>
    <property type="match status" value="1"/>
</dbReference>
<name>A0AAN6UH03_9PEZI</name>
<dbReference type="Proteomes" id="UP001304895">
    <property type="component" value="Unassembled WGS sequence"/>
</dbReference>
<dbReference type="Pfam" id="PF00172">
    <property type="entry name" value="Zn_clus"/>
    <property type="match status" value="1"/>
</dbReference>
<dbReference type="GO" id="GO:0006351">
    <property type="term" value="P:DNA-templated transcription"/>
    <property type="evidence" value="ECO:0007669"/>
    <property type="project" value="InterPro"/>
</dbReference>
<dbReference type="Pfam" id="PF04082">
    <property type="entry name" value="Fungal_trans"/>
    <property type="match status" value="1"/>
</dbReference>
<accession>A0AAN6UH03</accession>
<reference evidence="6" key="1">
    <citation type="journal article" date="2023" name="Mol. Phylogenet. Evol.">
        <title>Genome-scale phylogeny and comparative genomics of the fungal order Sordariales.</title>
        <authorList>
            <person name="Hensen N."/>
            <person name="Bonometti L."/>
            <person name="Westerberg I."/>
            <person name="Brannstrom I.O."/>
            <person name="Guillou S."/>
            <person name="Cros-Aarteil S."/>
            <person name="Calhoun S."/>
            <person name="Haridas S."/>
            <person name="Kuo A."/>
            <person name="Mondo S."/>
            <person name="Pangilinan J."/>
            <person name="Riley R."/>
            <person name="LaButti K."/>
            <person name="Andreopoulos B."/>
            <person name="Lipzen A."/>
            <person name="Chen C."/>
            <person name="Yan M."/>
            <person name="Daum C."/>
            <person name="Ng V."/>
            <person name="Clum A."/>
            <person name="Steindorff A."/>
            <person name="Ohm R.A."/>
            <person name="Martin F."/>
            <person name="Silar P."/>
            <person name="Natvig D.O."/>
            <person name="Lalanne C."/>
            <person name="Gautier V."/>
            <person name="Ament-Velasquez S.L."/>
            <person name="Kruys A."/>
            <person name="Hutchinson M.I."/>
            <person name="Powell A.J."/>
            <person name="Barry K."/>
            <person name="Miller A.N."/>
            <person name="Grigoriev I.V."/>
            <person name="Debuchy R."/>
            <person name="Gladieux P."/>
            <person name="Hiltunen Thoren M."/>
            <person name="Johannesson H."/>
        </authorList>
    </citation>
    <scope>NUCLEOTIDE SEQUENCE</scope>
    <source>
        <strain evidence="6">CBS 123565</strain>
    </source>
</reference>
<dbReference type="GO" id="GO:0008270">
    <property type="term" value="F:zinc ion binding"/>
    <property type="evidence" value="ECO:0007669"/>
    <property type="project" value="InterPro"/>
</dbReference>
<dbReference type="InterPro" id="IPR001138">
    <property type="entry name" value="Zn2Cys6_DnaBD"/>
</dbReference>
<evidence type="ECO:0000313" key="7">
    <source>
        <dbReference type="Proteomes" id="UP001304895"/>
    </source>
</evidence>
<dbReference type="PANTHER" id="PTHR47256:SF1">
    <property type="entry name" value="ZN(II)2CYS6 TRANSCRIPTION FACTOR (EUROFUNG)"/>
    <property type="match status" value="1"/>
</dbReference>
<evidence type="ECO:0000256" key="2">
    <source>
        <dbReference type="ARBA" id="ARBA00023242"/>
    </source>
</evidence>
<keyword evidence="1" id="KW-0479">Metal-binding</keyword>
<feature type="region of interest" description="Disordered" evidence="3">
    <location>
        <begin position="130"/>
        <end position="163"/>
    </location>
</feature>
<reference evidence="6" key="2">
    <citation type="submission" date="2023-05" db="EMBL/GenBank/DDBJ databases">
        <authorList>
            <consortium name="Lawrence Berkeley National Laboratory"/>
            <person name="Steindorff A."/>
            <person name="Hensen N."/>
            <person name="Bonometti L."/>
            <person name="Westerberg I."/>
            <person name="Brannstrom I.O."/>
            <person name="Guillou S."/>
            <person name="Cros-Aarteil S."/>
            <person name="Calhoun S."/>
            <person name="Haridas S."/>
            <person name="Kuo A."/>
            <person name="Mondo S."/>
            <person name="Pangilinan J."/>
            <person name="Riley R."/>
            <person name="Labutti K."/>
            <person name="Andreopoulos B."/>
            <person name="Lipzen A."/>
            <person name="Chen C."/>
            <person name="Yanf M."/>
            <person name="Daum C."/>
            <person name="Ng V."/>
            <person name="Clum A."/>
            <person name="Ohm R."/>
            <person name="Martin F."/>
            <person name="Silar P."/>
            <person name="Natvig D."/>
            <person name="Lalanne C."/>
            <person name="Gautier V."/>
            <person name="Ament-Velasquez S.L."/>
            <person name="Kruys A."/>
            <person name="Hutchinson M.I."/>
            <person name="Powell A.J."/>
            <person name="Barry K."/>
            <person name="Miller A.N."/>
            <person name="Grigoriev I.V."/>
            <person name="Debuchy R."/>
            <person name="Gladieux P."/>
            <person name="Thoren M.H."/>
            <person name="Johannesson H."/>
        </authorList>
    </citation>
    <scope>NUCLEOTIDE SEQUENCE</scope>
    <source>
        <strain evidence="6">CBS 123565</strain>
    </source>
</reference>
<feature type="domain" description="Xylanolytic transcriptional activator regulatory" evidence="5">
    <location>
        <begin position="205"/>
        <end position="372"/>
    </location>
</feature>
<organism evidence="6 7">
    <name type="scientific">Trichocladium antarcticum</name>
    <dbReference type="NCBI Taxonomy" id="1450529"/>
    <lineage>
        <taxon>Eukaryota</taxon>
        <taxon>Fungi</taxon>
        <taxon>Dikarya</taxon>
        <taxon>Ascomycota</taxon>
        <taxon>Pezizomycotina</taxon>
        <taxon>Sordariomycetes</taxon>
        <taxon>Sordariomycetidae</taxon>
        <taxon>Sordariales</taxon>
        <taxon>Chaetomiaceae</taxon>
        <taxon>Trichocladium</taxon>
    </lineage>
</organism>
<evidence type="ECO:0000259" key="4">
    <source>
        <dbReference type="Pfam" id="PF00172"/>
    </source>
</evidence>
<dbReference type="AlphaFoldDB" id="A0AAN6UH03"/>
<evidence type="ECO:0000313" key="6">
    <source>
        <dbReference type="EMBL" id="KAK4132565.1"/>
    </source>
</evidence>
<keyword evidence="2" id="KW-0539">Nucleus</keyword>
<comment type="caution">
    <text evidence="6">The sequence shown here is derived from an EMBL/GenBank/DDBJ whole genome shotgun (WGS) entry which is preliminary data.</text>
</comment>
<dbReference type="InterPro" id="IPR053187">
    <property type="entry name" value="Notoamide_regulator"/>
</dbReference>
<dbReference type="InterPro" id="IPR007219">
    <property type="entry name" value="XnlR_reg_dom"/>
</dbReference>
<keyword evidence="7" id="KW-1185">Reference proteome</keyword>
<feature type="domain" description="Zn(2)-C6 fungal-type" evidence="4">
    <location>
        <begin position="5"/>
        <end position="30"/>
    </location>
</feature>
<sequence length="683" mass="78972">MLAGHIQCDGERPKCSICRDRATDCEFNTNATETHTQALKRKFNELQARRSTFEQIYDVLRTRSDKEAEEVFRRIRKGTDATAILRHVNYGDVLVQLALVPEARFRFEFPYLTDMPPYLLGSGNPYLDSELYGSLPRQPPPNHQQQRLLPEPRKDTGSVYGADQRDPYLKPYMSAAVVHPWLGSVKPSQWTTVSSDDVLMRKILHDYFLLEYDWFTVFQKDYFLEDMAMENQRFCSPLLVNTLLCHGCFCHGGLQDRAEFWNPKSLGYQFLAEARRLFEAESETERPSKYPNDPDWERKEQEWEQRRLTTIQAACILTLIYNLNGSDKIGWRYTIRAVEMGNEIHLFEAPLEPLEPEMQCARAYTAWGLFVWQSLGSHTYLKVPLLKEPPATPLPDPLEQPQWYGELWVRYPLTQSPVPTHHGFQFKARAEFWTIMNEFSCLAFSDHRAPCKLSINQIFTVHNRLKAWLHNLPEPLTPKNIVLPHQLKLHMQYNHMLIDLFTPALSYAGSELAQLDKTPHDIYSEALIHQETLIRLYYLRHGFEAFDSFILHFLGFLNHITMDAVEKSTGSSFLESRRSTLLLLTKGIHDQSRLAFVAKVILRLQVRVMRPEDVDLLQRFVEIETDQVISEPLGQVVHTDWPVYEAGHEAKADLFRQGQTLASALASMSLEPTATPSPTRSPS</sequence>
<evidence type="ECO:0008006" key="8">
    <source>
        <dbReference type="Google" id="ProtNLM"/>
    </source>
</evidence>
<dbReference type="GO" id="GO:0003677">
    <property type="term" value="F:DNA binding"/>
    <property type="evidence" value="ECO:0007669"/>
    <property type="project" value="InterPro"/>
</dbReference>
<dbReference type="EMBL" id="MU853417">
    <property type="protein sequence ID" value="KAK4132565.1"/>
    <property type="molecule type" value="Genomic_DNA"/>
</dbReference>
<dbReference type="InterPro" id="IPR036864">
    <property type="entry name" value="Zn2-C6_fun-type_DNA-bd_sf"/>
</dbReference>
<protein>
    <recommendedName>
        <fullName evidence="8">Transcription factor domain-containing protein</fullName>
    </recommendedName>
</protein>
<dbReference type="PANTHER" id="PTHR47256">
    <property type="entry name" value="ZN(II)2CYS6 TRANSCRIPTION FACTOR (EUROFUNG)-RELATED"/>
    <property type="match status" value="1"/>
</dbReference>
<evidence type="ECO:0000256" key="1">
    <source>
        <dbReference type="ARBA" id="ARBA00022723"/>
    </source>
</evidence>
<proteinExistence type="predicted"/>
<gene>
    <name evidence="6" type="ORF">BT67DRAFT_81116</name>
</gene>
<dbReference type="CDD" id="cd12148">
    <property type="entry name" value="fungal_TF_MHR"/>
    <property type="match status" value="1"/>
</dbReference>